<organism evidence="3 4">
    <name type="scientific">Vulcanisaeta souniana JCM 11219</name>
    <dbReference type="NCBI Taxonomy" id="1293586"/>
    <lineage>
        <taxon>Archaea</taxon>
        <taxon>Thermoproteota</taxon>
        <taxon>Thermoprotei</taxon>
        <taxon>Thermoproteales</taxon>
        <taxon>Thermoproteaceae</taxon>
        <taxon>Vulcanisaeta</taxon>
    </lineage>
</organism>
<keyword evidence="1" id="KW-1133">Transmembrane helix</keyword>
<name>A0ABM8BKT4_9CREN</name>
<proteinExistence type="predicted"/>
<dbReference type="Pfam" id="PF01497">
    <property type="entry name" value="Peripla_BP_2"/>
    <property type="match status" value="1"/>
</dbReference>
<dbReference type="Gene3D" id="3.40.50.1980">
    <property type="entry name" value="Nitrogenase molybdenum iron protein domain"/>
    <property type="match status" value="2"/>
</dbReference>
<evidence type="ECO:0000313" key="4">
    <source>
        <dbReference type="Proteomes" id="UP001060771"/>
    </source>
</evidence>
<evidence type="ECO:0000313" key="3">
    <source>
        <dbReference type="EMBL" id="BDR91591.1"/>
    </source>
</evidence>
<feature type="domain" description="Fe/B12 periplasmic-binding" evidence="2">
    <location>
        <begin position="81"/>
        <end position="345"/>
    </location>
</feature>
<accession>A0ABM8BKT4</accession>
<dbReference type="EMBL" id="AP026830">
    <property type="protein sequence ID" value="BDR91591.1"/>
    <property type="molecule type" value="Genomic_DNA"/>
</dbReference>
<dbReference type="InterPro" id="IPR002491">
    <property type="entry name" value="ABC_transptr_periplasmic_BD"/>
</dbReference>
<reference evidence="4" key="1">
    <citation type="submission" date="2022-09" db="EMBL/GenBank/DDBJ databases">
        <title>Complete genome sequence of Vulcanisaeta souniana.</title>
        <authorList>
            <person name="Kato S."/>
            <person name="Itoh T."/>
            <person name="Ohkuma M."/>
        </authorList>
    </citation>
    <scope>NUCLEOTIDE SEQUENCE [LARGE SCALE GENOMIC DNA]</scope>
    <source>
        <strain evidence="4">JCM 11219</strain>
    </source>
</reference>
<dbReference type="Proteomes" id="UP001060771">
    <property type="component" value="Chromosome"/>
</dbReference>
<feature type="transmembrane region" description="Helical" evidence="1">
    <location>
        <begin position="12"/>
        <end position="32"/>
    </location>
</feature>
<evidence type="ECO:0000259" key="2">
    <source>
        <dbReference type="PROSITE" id="PS50983"/>
    </source>
</evidence>
<keyword evidence="1" id="KW-0812">Transmembrane</keyword>
<dbReference type="PROSITE" id="PS50983">
    <property type="entry name" value="FE_B12_PBP"/>
    <property type="match status" value="1"/>
</dbReference>
<evidence type="ECO:0000256" key="1">
    <source>
        <dbReference type="SAM" id="Phobius"/>
    </source>
</evidence>
<dbReference type="GeneID" id="76206238"/>
<keyword evidence="4" id="KW-1185">Reference proteome</keyword>
<dbReference type="SUPFAM" id="SSF53807">
    <property type="entry name" value="Helical backbone' metal receptor"/>
    <property type="match status" value="1"/>
</dbReference>
<dbReference type="PANTHER" id="PTHR30535:SF34">
    <property type="entry name" value="MOLYBDATE-BINDING PROTEIN MOLA"/>
    <property type="match status" value="1"/>
</dbReference>
<protein>
    <recommendedName>
        <fullName evidence="2">Fe/B12 periplasmic-binding domain-containing protein</fullName>
    </recommendedName>
</protein>
<keyword evidence="1" id="KW-0472">Membrane</keyword>
<dbReference type="InterPro" id="IPR050902">
    <property type="entry name" value="ABC_Transporter_SBP"/>
</dbReference>
<dbReference type="PANTHER" id="PTHR30535">
    <property type="entry name" value="VITAMIN B12-BINDING PROTEIN"/>
    <property type="match status" value="1"/>
</dbReference>
<sequence length="372" mass="40973">MSVVMSRIGKVTAALLTIIAVAIALIATITLYEWSAHKSTTQVVSYVYYSSPNFEIVSYNGTSITVENYGSNVTMKIPVKRIVADNTVAMQILIDIGAGNTVVGIEGYAKELPWLFGNLTTLPAVSQGMWSWNYEEIINLKPNLVIEWSYGVQTVRGKLSPFGIPVIGYGPQDNLSSFIYLLGLITNHTGNAVKLIDFINNVHQVLQRGLSKVPTRYKAYVIFDYEYSLWFTSGPSGDPYWAAVNAGLQPCFNKSMQVEPSAVLQCNPDVIIAVTWSLNPHSLNATAYCESIINSIRSNPILNTTNAVRYGRVIVIPGYLTEGPPQLIVSLYIASQVYTNAFGGVNATQYLNQYFEEFLRTAKPGGTWWCSG</sequence>
<dbReference type="RefSeq" id="WP_188602597.1">
    <property type="nucleotide sequence ID" value="NZ_AP026830.1"/>
</dbReference>
<gene>
    <name evidence="3" type="ORF">Vsou_06840</name>
</gene>